<reference evidence="1 2" key="1">
    <citation type="submission" date="2017-09" db="EMBL/GenBank/DDBJ databases">
        <authorList>
            <person name="Kim K.H."/>
            <person name="Chun B.H."/>
            <person name="Han G.S."/>
            <person name="Hyun S.G."/>
            <person name="Jeon C.O."/>
        </authorList>
    </citation>
    <scope>NUCLEOTIDE SEQUENCE [LARGE SCALE GENOMIC DNA]</scope>
    <source>
        <strain evidence="1 2">SH</strain>
    </source>
</reference>
<dbReference type="EMBL" id="CP023189">
    <property type="protein sequence ID" value="AXN01080.1"/>
    <property type="molecule type" value="Genomic_DNA"/>
</dbReference>
<gene>
    <name evidence="1" type="ORF">CJF59_11350</name>
</gene>
<dbReference type="AlphaFoldDB" id="A0AAN1PIZ9"/>
<reference evidence="1 2" key="2">
    <citation type="submission" date="2018-08" db="EMBL/GenBank/DDBJ databases">
        <title>Acetobacter oryzifermentans sp. nov., isolated from Korea traditional vinegar and reclassification of Acetobacter pasteurianus subsp. ascendens (Henneberg 1898) as Acetobacter ascendens comb. nov.</title>
        <authorList>
            <person name="Cho G.Y."/>
            <person name="Lee S.H."/>
        </authorList>
    </citation>
    <scope>NUCLEOTIDE SEQUENCE [LARGE SCALE GENOMIC DNA]</scope>
    <source>
        <strain evidence="1 2">SH</strain>
    </source>
</reference>
<accession>A0AAN1PIZ9</accession>
<evidence type="ECO:0000313" key="2">
    <source>
        <dbReference type="Proteomes" id="UP000256572"/>
    </source>
</evidence>
<proteinExistence type="predicted"/>
<organism evidence="1 2">
    <name type="scientific">Acetobacter pomorum</name>
    <dbReference type="NCBI Taxonomy" id="65959"/>
    <lineage>
        <taxon>Bacteria</taxon>
        <taxon>Pseudomonadati</taxon>
        <taxon>Pseudomonadota</taxon>
        <taxon>Alphaproteobacteria</taxon>
        <taxon>Acetobacterales</taxon>
        <taxon>Acetobacteraceae</taxon>
        <taxon>Acetobacter</taxon>
    </lineage>
</organism>
<dbReference type="RefSeq" id="WP_039892023.1">
    <property type="nucleotide sequence ID" value="NZ_CP023189.1"/>
</dbReference>
<protein>
    <submittedName>
        <fullName evidence="1">Uncharacterized protein</fullName>
    </submittedName>
</protein>
<dbReference type="Proteomes" id="UP000256572">
    <property type="component" value="Chromosome"/>
</dbReference>
<name>A0AAN1PIZ9_9PROT</name>
<evidence type="ECO:0000313" key="1">
    <source>
        <dbReference type="EMBL" id="AXN01080.1"/>
    </source>
</evidence>
<sequence length="150" mass="15850">MTDFHETNHAAGNKIPFQGINTYLLISASKDSSLLEQKSITFFKALASYAPKLASGNKSFGPIKIDISKKVSFSGFWWKGHKITLDRPSEGGSTSILLMPGFAALGSSSGRNTESSFHVGSTYMMDVASGGINAAAGSSPFLGKHEGELA</sequence>